<dbReference type="SUPFAM" id="SSF49599">
    <property type="entry name" value="TRAF domain-like"/>
    <property type="match status" value="2"/>
</dbReference>
<dbReference type="SMART" id="SM00184">
    <property type="entry name" value="RING"/>
    <property type="match status" value="1"/>
</dbReference>
<dbReference type="InterPro" id="IPR013083">
    <property type="entry name" value="Znf_RING/FYVE/PHD"/>
</dbReference>
<keyword evidence="3" id="KW-0479">Metal-binding</keyword>
<dbReference type="InterPro" id="IPR001841">
    <property type="entry name" value="Znf_RING"/>
</dbReference>
<evidence type="ECO:0000256" key="1">
    <source>
        <dbReference type="ARBA" id="ARBA00004496"/>
    </source>
</evidence>
<dbReference type="OMA" id="WHELEEP"/>
<dbReference type="OrthoDB" id="289038at2759"/>
<dbReference type="PANTHER" id="PTHR47022">
    <property type="entry name" value="BTB AND MATH DOMAIN-CONTAINING PROTEIN 36-RELATED"/>
    <property type="match status" value="1"/>
</dbReference>
<keyword evidence="4 6" id="KW-0863">Zinc-finger</keyword>
<dbReference type="InterPro" id="IPR049548">
    <property type="entry name" value="Sina-like_RING"/>
</dbReference>
<dbReference type="PANTHER" id="PTHR47022:SF1">
    <property type="entry name" value="BTB AND MATH DOMAIN-CONTAINING PROTEIN 36-RELATED"/>
    <property type="match status" value="1"/>
</dbReference>
<sequence>MDGSPSRLEAVLRFKVDNISNVIRLGKILSEPTFAGNLPWRIKVQASKDGDKITELGFFLHCDGDKSLNWSCRAKATMKILSQEPATEPFQTFQRRIEHPFHAGQNDWGYAKFITWDCLMNPHSGYVKNDSVSLEVDMKLDDPAQSAATLKFKVENISRLETDQSPPAYIRNLQWRIEVFHAYQSTPKASLGIFLKCEGNRGKPGWSCGAVATIRIMPQKQGNMPFQRGIAHIFQPTFDDWGFAGFIDWQVLINPTNGYLKDDCIDIEIDVQADEPVGLEPQHDNDAMEQTDEGRLHVPSRYLECPICLELPRRQVYQCKSGHTICDSCINGVTTCPQCRERFGGERIRNRAVETMLDDLQMDCKFTGNGCTYKALRKHLPLHELHCVFNTV</sequence>
<evidence type="ECO:0000256" key="2">
    <source>
        <dbReference type="ARBA" id="ARBA00022490"/>
    </source>
</evidence>
<evidence type="ECO:0000313" key="9">
    <source>
        <dbReference type="EMBL" id="ODM92918.1"/>
    </source>
</evidence>
<organism evidence="9 10">
    <name type="scientific">Orchesella cincta</name>
    <name type="common">Springtail</name>
    <name type="synonym">Podura cincta</name>
    <dbReference type="NCBI Taxonomy" id="48709"/>
    <lineage>
        <taxon>Eukaryota</taxon>
        <taxon>Metazoa</taxon>
        <taxon>Ecdysozoa</taxon>
        <taxon>Arthropoda</taxon>
        <taxon>Hexapoda</taxon>
        <taxon>Collembola</taxon>
        <taxon>Entomobryomorpha</taxon>
        <taxon>Entomobryoidea</taxon>
        <taxon>Orchesellidae</taxon>
        <taxon>Orchesellinae</taxon>
        <taxon>Orchesella</taxon>
    </lineage>
</organism>
<dbReference type="InterPro" id="IPR008974">
    <property type="entry name" value="TRAF-like"/>
</dbReference>
<evidence type="ECO:0000313" key="10">
    <source>
        <dbReference type="Proteomes" id="UP000094527"/>
    </source>
</evidence>
<evidence type="ECO:0000256" key="5">
    <source>
        <dbReference type="ARBA" id="ARBA00022833"/>
    </source>
</evidence>
<dbReference type="GO" id="GO:0005737">
    <property type="term" value="C:cytoplasm"/>
    <property type="evidence" value="ECO:0007669"/>
    <property type="project" value="UniProtKB-SubCell"/>
</dbReference>
<dbReference type="STRING" id="48709.A0A1D2MIT4"/>
<proteinExistence type="predicted"/>
<dbReference type="Gene3D" id="3.30.40.10">
    <property type="entry name" value="Zinc/RING finger domain, C3HC4 (zinc finger)"/>
    <property type="match status" value="1"/>
</dbReference>
<evidence type="ECO:0000256" key="6">
    <source>
        <dbReference type="PROSITE-ProRule" id="PRU00175"/>
    </source>
</evidence>
<dbReference type="PROSITE" id="PS50089">
    <property type="entry name" value="ZF_RING_2"/>
    <property type="match status" value="1"/>
</dbReference>
<gene>
    <name evidence="9" type="ORF">Ocin01_13763</name>
</gene>
<feature type="domain" description="RING-type" evidence="7">
    <location>
        <begin position="305"/>
        <end position="340"/>
    </location>
</feature>
<dbReference type="SUPFAM" id="SSF57850">
    <property type="entry name" value="RING/U-box"/>
    <property type="match status" value="1"/>
</dbReference>
<name>A0A1D2MIT4_ORCCI</name>
<keyword evidence="2" id="KW-0963">Cytoplasm</keyword>
<dbReference type="Pfam" id="PF22486">
    <property type="entry name" value="MATH_2"/>
    <property type="match status" value="2"/>
</dbReference>
<keyword evidence="9" id="KW-0378">Hydrolase</keyword>
<dbReference type="SMART" id="SM00061">
    <property type="entry name" value="MATH"/>
    <property type="match status" value="2"/>
</dbReference>
<protein>
    <submittedName>
        <fullName evidence="9">Ubiquitin carboxyl-terminal hydrolase 7</fullName>
    </submittedName>
</protein>
<dbReference type="InterPro" id="IPR002083">
    <property type="entry name" value="MATH/TRAF_dom"/>
</dbReference>
<feature type="domain" description="MATH" evidence="8">
    <location>
        <begin position="9"/>
        <end position="138"/>
    </location>
</feature>
<dbReference type="AlphaFoldDB" id="A0A1D2MIT4"/>
<reference evidence="9 10" key="1">
    <citation type="journal article" date="2016" name="Genome Biol. Evol.">
        <title>Gene Family Evolution Reflects Adaptation to Soil Environmental Stressors in the Genome of the Collembolan Orchesella cincta.</title>
        <authorList>
            <person name="Faddeeva-Vakhrusheva A."/>
            <person name="Derks M.F."/>
            <person name="Anvar S.Y."/>
            <person name="Agamennone V."/>
            <person name="Suring W."/>
            <person name="Smit S."/>
            <person name="van Straalen N.M."/>
            <person name="Roelofs D."/>
        </authorList>
    </citation>
    <scope>NUCLEOTIDE SEQUENCE [LARGE SCALE GENOMIC DNA]</scope>
    <source>
        <tissue evidence="9">Mixed pool</tissue>
    </source>
</reference>
<dbReference type="PROSITE" id="PS50144">
    <property type="entry name" value="MATH"/>
    <property type="match status" value="2"/>
</dbReference>
<evidence type="ECO:0000256" key="3">
    <source>
        <dbReference type="ARBA" id="ARBA00022723"/>
    </source>
</evidence>
<evidence type="ECO:0000256" key="4">
    <source>
        <dbReference type="ARBA" id="ARBA00022771"/>
    </source>
</evidence>
<comment type="caution">
    <text evidence="9">The sequence shown here is derived from an EMBL/GenBank/DDBJ whole genome shotgun (WGS) entry which is preliminary data.</text>
</comment>
<accession>A0A1D2MIT4</accession>
<feature type="domain" description="MATH" evidence="8">
    <location>
        <begin position="147"/>
        <end position="271"/>
    </location>
</feature>
<evidence type="ECO:0000259" key="7">
    <source>
        <dbReference type="PROSITE" id="PS50089"/>
    </source>
</evidence>
<dbReference type="GO" id="GO:0008270">
    <property type="term" value="F:zinc ion binding"/>
    <property type="evidence" value="ECO:0007669"/>
    <property type="project" value="UniProtKB-KW"/>
</dbReference>
<dbReference type="Gene3D" id="2.60.210.10">
    <property type="entry name" value="Apoptosis, Tumor Necrosis Factor Receptor Associated Protein 2, Chain A"/>
    <property type="match status" value="2"/>
</dbReference>
<keyword evidence="5" id="KW-0862">Zinc</keyword>
<dbReference type="Pfam" id="PF21362">
    <property type="entry name" value="Sina_RING"/>
    <property type="match status" value="1"/>
</dbReference>
<keyword evidence="10" id="KW-1185">Reference proteome</keyword>
<evidence type="ECO:0000259" key="8">
    <source>
        <dbReference type="PROSITE" id="PS50144"/>
    </source>
</evidence>
<dbReference type="Proteomes" id="UP000094527">
    <property type="component" value="Unassembled WGS sequence"/>
</dbReference>
<dbReference type="GO" id="GO:0016787">
    <property type="term" value="F:hydrolase activity"/>
    <property type="evidence" value="ECO:0007669"/>
    <property type="project" value="UniProtKB-KW"/>
</dbReference>
<dbReference type="EMBL" id="LJIJ01001119">
    <property type="protein sequence ID" value="ODM92918.1"/>
    <property type="molecule type" value="Genomic_DNA"/>
</dbReference>
<comment type="subcellular location">
    <subcellularLocation>
        <location evidence="1">Cytoplasm</location>
    </subcellularLocation>
</comment>